<proteinExistence type="predicted"/>
<organism evidence="1">
    <name type="scientific">marine sediment metagenome</name>
    <dbReference type="NCBI Taxonomy" id="412755"/>
    <lineage>
        <taxon>unclassified sequences</taxon>
        <taxon>metagenomes</taxon>
        <taxon>ecological metagenomes</taxon>
    </lineage>
</organism>
<evidence type="ECO:0000313" key="1">
    <source>
        <dbReference type="EMBL" id="KKK55258.1"/>
    </source>
</evidence>
<name>A0A0F8WFB2_9ZZZZ</name>
<comment type="caution">
    <text evidence="1">The sequence shown here is derived from an EMBL/GenBank/DDBJ whole genome shotgun (WGS) entry which is preliminary data.</text>
</comment>
<sequence length="117" mass="13825">AGICAAHGILYFPLHDNFSHTTRSFRGVYRMTEDIVKQCKTLYMDCDEECTFWMECEQRWNANRGGMMTKDNLVMSELIKIKNDLLKQELINKEEFEAIGKFLNFIITNEYVGYYEL</sequence>
<dbReference type="EMBL" id="LAZR01065585">
    <property type="protein sequence ID" value="KKK55258.1"/>
    <property type="molecule type" value="Genomic_DNA"/>
</dbReference>
<feature type="non-terminal residue" evidence="1">
    <location>
        <position position="1"/>
    </location>
</feature>
<accession>A0A0F8WFB2</accession>
<gene>
    <name evidence="1" type="ORF">LCGC14_3076400</name>
</gene>
<protein>
    <submittedName>
        <fullName evidence="1">Uncharacterized protein</fullName>
    </submittedName>
</protein>
<dbReference type="AlphaFoldDB" id="A0A0F8WFB2"/>
<reference evidence="1" key="1">
    <citation type="journal article" date="2015" name="Nature">
        <title>Complex archaea that bridge the gap between prokaryotes and eukaryotes.</title>
        <authorList>
            <person name="Spang A."/>
            <person name="Saw J.H."/>
            <person name="Jorgensen S.L."/>
            <person name="Zaremba-Niedzwiedzka K."/>
            <person name="Martijn J."/>
            <person name="Lind A.E."/>
            <person name="van Eijk R."/>
            <person name="Schleper C."/>
            <person name="Guy L."/>
            <person name="Ettema T.J."/>
        </authorList>
    </citation>
    <scope>NUCLEOTIDE SEQUENCE</scope>
</reference>